<evidence type="ECO:0000256" key="12">
    <source>
        <dbReference type="ARBA" id="ARBA00049164"/>
    </source>
</evidence>
<dbReference type="PANTHER" id="PTHR43880">
    <property type="entry name" value="ALCOHOL DEHYDROGENASE"/>
    <property type="match status" value="1"/>
</dbReference>
<dbReference type="PANTHER" id="PTHR43880:SF12">
    <property type="entry name" value="ALCOHOL DEHYDROGENASE CLASS-3"/>
    <property type="match status" value="1"/>
</dbReference>
<dbReference type="GO" id="GO:0005829">
    <property type="term" value="C:cytosol"/>
    <property type="evidence" value="ECO:0007669"/>
    <property type="project" value="TreeGrafter"/>
</dbReference>
<dbReference type="FunFam" id="3.40.50.720:FF:000003">
    <property type="entry name" value="S-(hydroxymethyl)glutathione dehydrogenase"/>
    <property type="match status" value="1"/>
</dbReference>
<name>A0AAU0MVF8_9GAMM</name>
<keyword evidence="5 14" id="KW-0862">Zinc</keyword>
<dbReference type="PROSITE" id="PS00059">
    <property type="entry name" value="ADH_ZINC"/>
    <property type="match status" value="1"/>
</dbReference>
<comment type="function">
    <text evidence="8">Has high formaldehyde dehydrogenase activity in the presence of glutathione and catalyzes the oxidation of normal alcohols in a reaction that is not GSH-dependent. In addition, hemithiolacetals other than those formed from GSH, including omega-thiol fatty acids, also are substrates. Also acts as a S-nitroso-glutathione reductase by catalyzing the NADH-dependent reduction of S-nitrosoglutathione.</text>
</comment>
<gene>
    <name evidence="16" type="ORF">R5R33_12685</name>
</gene>
<dbReference type="Pfam" id="PF08240">
    <property type="entry name" value="ADH_N"/>
    <property type="match status" value="1"/>
</dbReference>
<evidence type="ECO:0000256" key="8">
    <source>
        <dbReference type="ARBA" id="ARBA00045226"/>
    </source>
</evidence>
<evidence type="ECO:0000256" key="6">
    <source>
        <dbReference type="ARBA" id="ARBA00023002"/>
    </source>
</evidence>
<evidence type="ECO:0000256" key="7">
    <source>
        <dbReference type="ARBA" id="ARBA00023027"/>
    </source>
</evidence>
<dbReference type="InterPro" id="IPR002328">
    <property type="entry name" value="ADH_Zn_CS"/>
</dbReference>
<evidence type="ECO:0000256" key="9">
    <source>
        <dbReference type="ARBA" id="ARBA00047793"/>
    </source>
</evidence>
<dbReference type="Gene3D" id="3.90.180.10">
    <property type="entry name" value="Medium-chain alcohol dehydrogenases, catalytic domain"/>
    <property type="match status" value="1"/>
</dbReference>
<reference evidence="16 17" key="1">
    <citation type="submission" date="2023-10" db="EMBL/GenBank/DDBJ databases">
        <title>Description of Microbulbifer bruguierae sp. nov., isolated from the sediments of mangrove plant Bruguiera sexangula and comparative genomic analyses of the genus Microbulbifer.</title>
        <authorList>
            <person name="Long M."/>
        </authorList>
    </citation>
    <scope>NUCLEOTIDE SEQUENCE [LARGE SCALE GENOMIC DNA]</scope>
    <source>
        <strain evidence="16 17">SPO729</strain>
    </source>
</reference>
<organism evidence="16 17">
    <name type="scientific">Microbulbifer pacificus</name>
    <dbReference type="NCBI Taxonomy" id="407164"/>
    <lineage>
        <taxon>Bacteria</taxon>
        <taxon>Pseudomonadati</taxon>
        <taxon>Pseudomonadota</taxon>
        <taxon>Gammaproteobacteria</taxon>
        <taxon>Cellvibrionales</taxon>
        <taxon>Microbulbiferaceae</taxon>
        <taxon>Microbulbifer</taxon>
    </lineage>
</organism>
<evidence type="ECO:0000256" key="2">
    <source>
        <dbReference type="ARBA" id="ARBA00010902"/>
    </source>
</evidence>
<evidence type="ECO:0000256" key="10">
    <source>
        <dbReference type="ARBA" id="ARBA00048110"/>
    </source>
</evidence>
<proteinExistence type="inferred from homology"/>
<keyword evidence="6 14" id="KW-0560">Oxidoreductase</keyword>
<dbReference type="SMART" id="SM00829">
    <property type="entry name" value="PKS_ER"/>
    <property type="match status" value="1"/>
</dbReference>
<evidence type="ECO:0000256" key="14">
    <source>
        <dbReference type="RuleBase" id="RU362016"/>
    </source>
</evidence>
<comment type="catalytic activity">
    <reaction evidence="9">
        <text>S-(hydroxymethyl)glutathione + NADP(+) = S-formylglutathione + NADPH + H(+)</text>
        <dbReference type="Rhea" id="RHEA:19981"/>
        <dbReference type="ChEBI" id="CHEBI:15378"/>
        <dbReference type="ChEBI" id="CHEBI:57688"/>
        <dbReference type="ChEBI" id="CHEBI:57783"/>
        <dbReference type="ChEBI" id="CHEBI:58349"/>
        <dbReference type="ChEBI" id="CHEBI:58758"/>
        <dbReference type="EC" id="1.1.1.284"/>
    </reaction>
</comment>
<dbReference type="InterPro" id="IPR014183">
    <property type="entry name" value="ADH_3"/>
</dbReference>
<evidence type="ECO:0000256" key="11">
    <source>
        <dbReference type="ARBA" id="ARBA00048942"/>
    </source>
</evidence>
<dbReference type="InterPro" id="IPR013154">
    <property type="entry name" value="ADH-like_N"/>
</dbReference>
<keyword evidence="4 14" id="KW-0479">Metal-binding</keyword>
<dbReference type="EMBL" id="CP137555">
    <property type="protein sequence ID" value="WOX04594.1"/>
    <property type="molecule type" value="Genomic_DNA"/>
</dbReference>
<dbReference type="FunFam" id="3.90.180.10:FF:000001">
    <property type="entry name" value="S-(hydroxymethyl)glutathione dehydrogenase"/>
    <property type="match status" value="1"/>
</dbReference>
<evidence type="ECO:0000259" key="15">
    <source>
        <dbReference type="SMART" id="SM00829"/>
    </source>
</evidence>
<sequence>MSAEPIKCKAAVAWKAGAPLSIEEVEVAPPKAGEVRIKLIATGVCHTDAFTLSGDDPEGVFPAILGHEGGGIVESVGEGVTSVAVGDHVIPLYTPECGECKFCKSGKTNLCQKIRATQGKGLMPDGTTRFSINGEPIYHYMGTSTFSEYTVLPEISVAKVNKDAPLEEICLLGCGVTTGMGAVANTAKVEEGATVAVFGLGGIGLATIIGARLAKAGRIIAIDINEGKFELAKKLGATDCINPKNYDKPIQEVIVELTDGGVDYSFECIGNVNVMRSALECCHKGWGESIIIGVAGAGQEICTRPFQLVTGRVWRGTAFGGVKGRSQLPGYVDRYMAGEFKLDDFITHTMPLEQINEAFDLMHEGKSIRSVIHYK</sequence>
<dbReference type="Pfam" id="PF00107">
    <property type="entry name" value="ADH_zinc_N"/>
    <property type="match status" value="1"/>
</dbReference>
<evidence type="ECO:0000256" key="5">
    <source>
        <dbReference type="ARBA" id="ARBA00022833"/>
    </source>
</evidence>
<protein>
    <recommendedName>
        <fullName evidence="3 14">S-(hydroxymethyl)glutathione dehydrogenase</fullName>
        <ecNumber evidence="14">1.1.1.284</ecNumber>
    </recommendedName>
</protein>
<dbReference type="InterPro" id="IPR036291">
    <property type="entry name" value="NAD(P)-bd_dom_sf"/>
</dbReference>
<dbReference type="GO" id="GO:0051903">
    <property type="term" value="F:S-(hydroxymethyl)glutathione dehydrogenase [NAD(P)+] activity"/>
    <property type="evidence" value="ECO:0007669"/>
    <property type="project" value="UniProtKB-EC"/>
</dbReference>
<dbReference type="InterPro" id="IPR013149">
    <property type="entry name" value="ADH-like_C"/>
</dbReference>
<keyword evidence="7 14" id="KW-0520">NAD</keyword>
<dbReference type="GO" id="GO:0004022">
    <property type="term" value="F:alcohol dehydrogenase (NAD+) activity"/>
    <property type="evidence" value="ECO:0007669"/>
    <property type="project" value="UniProtKB-EC"/>
</dbReference>
<dbReference type="AlphaFoldDB" id="A0AAU0MVF8"/>
<comment type="cofactor">
    <cofactor evidence="1 14">
        <name>Zn(2+)</name>
        <dbReference type="ChEBI" id="CHEBI:29105"/>
    </cofactor>
</comment>
<evidence type="ECO:0000313" key="16">
    <source>
        <dbReference type="EMBL" id="WOX04594.1"/>
    </source>
</evidence>
<comment type="catalytic activity">
    <reaction evidence="13">
        <text>a primary alcohol + NAD(+) = an aldehyde + NADH + H(+)</text>
        <dbReference type="Rhea" id="RHEA:10736"/>
        <dbReference type="ChEBI" id="CHEBI:15378"/>
        <dbReference type="ChEBI" id="CHEBI:15734"/>
        <dbReference type="ChEBI" id="CHEBI:17478"/>
        <dbReference type="ChEBI" id="CHEBI:57540"/>
        <dbReference type="ChEBI" id="CHEBI:57945"/>
        <dbReference type="EC" id="1.1.1.1"/>
    </reaction>
</comment>
<dbReference type="CDD" id="cd08300">
    <property type="entry name" value="alcohol_DH_class_III"/>
    <property type="match status" value="1"/>
</dbReference>
<dbReference type="EC" id="1.1.1.284" evidence="14"/>
<dbReference type="SUPFAM" id="SSF51735">
    <property type="entry name" value="NAD(P)-binding Rossmann-fold domains"/>
    <property type="match status" value="1"/>
</dbReference>
<evidence type="ECO:0000256" key="1">
    <source>
        <dbReference type="ARBA" id="ARBA00001947"/>
    </source>
</evidence>
<dbReference type="Proteomes" id="UP001302477">
    <property type="component" value="Chromosome"/>
</dbReference>
<dbReference type="Gene3D" id="3.40.50.720">
    <property type="entry name" value="NAD(P)-binding Rossmann-like Domain"/>
    <property type="match status" value="1"/>
</dbReference>
<comment type="catalytic activity">
    <reaction evidence="10 14">
        <text>S-(hydroxymethyl)glutathione + NAD(+) = S-formylglutathione + NADH + H(+)</text>
        <dbReference type="Rhea" id="RHEA:19985"/>
        <dbReference type="ChEBI" id="CHEBI:15378"/>
        <dbReference type="ChEBI" id="CHEBI:57540"/>
        <dbReference type="ChEBI" id="CHEBI:57688"/>
        <dbReference type="ChEBI" id="CHEBI:57945"/>
        <dbReference type="ChEBI" id="CHEBI:58758"/>
        <dbReference type="EC" id="1.1.1.284"/>
    </reaction>
</comment>
<evidence type="ECO:0000256" key="3">
    <source>
        <dbReference type="ARBA" id="ARBA00021865"/>
    </source>
</evidence>
<dbReference type="NCBIfam" id="TIGR02818">
    <property type="entry name" value="adh_III_F_hyde"/>
    <property type="match status" value="1"/>
</dbReference>
<dbReference type="KEGG" id="mpaf:R5R33_12685"/>
<comment type="similarity">
    <text evidence="2 14">Belongs to the zinc-containing alcohol dehydrogenase family. Class-III subfamily.</text>
</comment>
<dbReference type="GO" id="GO:0046294">
    <property type="term" value="P:formaldehyde catabolic process"/>
    <property type="evidence" value="ECO:0007669"/>
    <property type="project" value="InterPro"/>
</dbReference>
<dbReference type="GO" id="GO:0008270">
    <property type="term" value="F:zinc ion binding"/>
    <property type="evidence" value="ECO:0007669"/>
    <property type="project" value="InterPro"/>
</dbReference>
<dbReference type="InterPro" id="IPR011032">
    <property type="entry name" value="GroES-like_sf"/>
</dbReference>
<dbReference type="SUPFAM" id="SSF50129">
    <property type="entry name" value="GroES-like"/>
    <property type="match status" value="2"/>
</dbReference>
<comment type="catalytic activity">
    <reaction evidence="11">
        <text>S-nitrosoglutathione + NADH + H(+) = S-(hydroxysulfenamide)glutathione + NAD(+)</text>
        <dbReference type="Rhea" id="RHEA:78371"/>
        <dbReference type="ChEBI" id="CHEBI:15378"/>
        <dbReference type="ChEBI" id="CHEBI:57540"/>
        <dbReference type="ChEBI" id="CHEBI:57945"/>
        <dbReference type="ChEBI" id="CHEBI:145544"/>
        <dbReference type="ChEBI" id="CHEBI:229723"/>
    </reaction>
    <physiologicalReaction direction="left-to-right" evidence="11">
        <dbReference type="Rhea" id="RHEA:78372"/>
    </physiologicalReaction>
</comment>
<keyword evidence="17" id="KW-1185">Reference proteome</keyword>
<feature type="domain" description="Enoyl reductase (ER)" evidence="15">
    <location>
        <begin position="17"/>
        <end position="372"/>
    </location>
</feature>
<comment type="catalytic activity">
    <reaction evidence="12">
        <text>a secondary alcohol + NAD(+) = a ketone + NADH + H(+)</text>
        <dbReference type="Rhea" id="RHEA:10740"/>
        <dbReference type="ChEBI" id="CHEBI:15378"/>
        <dbReference type="ChEBI" id="CHEBI:17087"/>
        <dbReference type="ChEBI" id="CHEBI:35681"/>
        <dbReference type="ChEBI" id="CHEBI:57540"/>
        <dbReference type="ChEBI" id="CHEBI:57945"/>
        <dbReference type="EC" id="1.1.1.1"/>
    </reaction>
</comment>
<evidence type="ECO:0000256" key="4">
    <source>
        <dbReference type="ARBA" id="ARBA00022723"/>
    </source>
</evidence>
<evidence type="ECO:0000256" key="13">
    <source>
        <dbReference type="ARBA" id="ARBA00049243"/>
    </source>
</evidence>
<dbReference type="InterPro" id="IPR020843">
    <property type="entry name" value="ER"/>
</dbReference>
<evidence type="ECO:0000313" key="17">
    <source>
        <dbReference type="Proteomes" id="UP001302477"/>
    </source>
</evidence>
<dbReference type="RefSeq" id="WP_318953071.1">
    <property type="nucleotide sequence ID" value="NZ_CP137555.1"/>
</dbReference>
<accession>A0AAU0MVF8</accession>